<comment type="caution">
    <text evidence="3">The sequence shown here is derived from an EMBL/GenBank/DDBJ whole genome shotgun (WGS) entry which is preliminary data.</text>
</comment>
<keyword evidence="1" id="KW-0677">Repeat</keyword>
<dbReference type="Gene3D" id="1.25.40.10">
    <property type="entry name" value="Tetratricopeptide repeat domain"/>
    <property type="match status" value="3"/>
</dbReference>
<accession>A0A9Q1LIF4</accession>
<dbReference type="PANTHER" id="PTHR47926">
    <property type="entry name" value="PENTATRICOPEPTIDE REPEAT-CONTAINING PROTEIN"/>
    <property type="match status" value="1"/>
</dbReference>
<dbReference type="GO" id="GO:0003723">
    <property type="term" value="F:RNA binding"/>
    <property type="evidence" value="ECO:0007669"/>
    <property type="project" value="InterPro"/>
</dbReference>
<dbReference type="Pfam" id="PF13041">
    <property type="entry name" value="PPR_2"/>
    <property type="match status" value="1"/>
</dbReference>
<dbReference type="Pfam" id="PF01535">
    <property type="entry name" value="PPR"/>
    <property type="match status" value="2"/>
</dbReference>
<evidence type="ECO:0000256" key="1">
    <source>
        <dbReference type="ARBA" id="ARBA00022737"/>
    </source>
</evidence>
<dbReference type="AlphaFoldDB" id="A0A9Q1LIF4"/>
<organism evidence="3 4">
    <name type="scientific">Anisodus acutangulus</name>
    <dbReference type="NCBI Taxonomy" id="402998"/>
    <lineage>
        <taxon>Eukaryota</taxon>
        <taxon>Viridiplantae</taxon>
        <taxon>Streptophyta</taxon>
        <taxon>Embryophyta</taxon>
        <taxon>Tracheophyta</taxon>
        <taxon>Spermatophyta</taxon>
        <taxon>Magnoliopsida</taxon>
        <taxon>eudicotyledons</taxon>
        <taxon>Gunneridae</taxon>
        <taxon>Pentapetalae</taxon>
        <taxon>asterids</taxon>
        <taxon>lamiids</taxon>
        <taxon>Solanales</taxon>
        <taxon>Solanaceae</taxon>
        <taxon>Solanoideae</taxon>
        <taxon>Hyoscyameae</taxon>
        <taxon>Anisodus</taxon>
    </lineage>
</organism>
<evidence type="ECO:0000256" key="2">
    <source>
        <dbReference type="PROSITE-ProRule" id="PRU00708"/>
    </source>
</evidence>
<protein>
    <recommendedName>
        <fullName evidence="5">Pentatricopeptide repeat-containing protein</fullName>
    </recommendedName>
</protein>
<dbReference type="OrthoDB" id="1248375at2759"/>
<gene>
    <name evidence="3" type="ORF">K7X08_035261</name>
</gene>
<dbReference type="Proteomes" id="UP001152561">
    <property type="component" value="Unassembled WGS sequence"/>
</dbReference>
<keyword evidence="4" id="KW-1185">Reference proteome</keyword>
<evidence type="ECO:0008006" key="5">
    <source>
        <dbReference type="Google" id="ProtNLM"/>
    </source>
</evidence>
<evidence type="ECO:0000313" key="3">
    <source>
        <dbReference type="EMBL" id="KAJ8536860.1"/>
    </source>
</evidence>
<name>A0A9Q1LIF4_9SOLA</name>
<dbReference type="InterPro" id="IPR046960">
    <property type="entry name" value="PPR_At4g14850-like_plant"/>
</dbReference>
<reference evidence="4" key="1">
    <citation type="journal article" date="2023" name="Proc. Natl. Acad. Sci. U.S.A.">
        <title>Genomic and structural basis for evolution of tropane alkaloid biosynthesis.</title>
        <authorList>
            <person name="Wanga Y.-J."/>
            <person name="Taina T."/>
            <person name="Yua J.-Y."/>
            <person name="Lia J."/>
            <person name="Xua B."/>
            <person name="Chenc J."/>
            <person name="D'Auriad J.C."/>
            <person name="Huanga J.-P."/>
            <person name="Huanga S.-X."/>
        </authorList>
    </citation>
    <scope>NUCLEOTIDE SEQUENCE [LARGE SCALE GENOMIC DNA]</scope>
    <source>
        <strain evidence="4">cv. KIB-2019</strain>
    </source>
</reference>
<proteinExistence type="predicted"/>
<dbReference type="NCBIfam" id="TIGR00756">
    <property type="entry name" value="PPR"/>
    <property type="match status" value="3"/>
</dbReference>
<feature type="repeat" description="PPR" evidence="2">
    <location>
        <begin position="157"/>
        <end position="192"/>
    </location>
</feature>
<dbReference type="InterPro" id="IPR002885">
    <property type="entry name" value="PPR_rpt"/>
</dbReference>
<dbReference type="InterPro" id="IPR011990">
    <property type="entry name" value="TPR-like_helical_dom_sf"/>
</dbReference>
<dbReference type="PROSITE" id="PS51375">
    <property type="entry name" value="PPR"/>
    <property type="match status" value="2"/>
</dbReference>
<dbReference type="EMBL" id="JAJAGQ010000018">
    <property type="protein sequence ID" value="KAJ8536860.1"/>
    <property type="molecule type" value="Genomic_DNA"/>
</dbReference>
<sequence>MILRHSLTGTWKHHRWKWSLRFRSTMCYNSNNAHPATSNVVSTNIAITKLAKKGSLDQARKLFDEIPVRTVVSWNTMVSGYSEWEKFSKALSLDSLMHTSYVKLNESTFSSALNARMVFDVLHRDNELLWSLMLVGYVKCNLLSDALEIFRKMPTRDIVAWTTLISGYSKVEGGCKKALELFRLMREDNNIVPNEFTLDCVLRVSGRLGSLYEGRTLHELVVKFGFEWDYSVSGALIDFYCNCEVLD</sequence>
<dbReference type="PANTHER" id="PTHR47926:SF342">
    <property type="entry name" value="TETRATRICOPEPTIDE-LIKE HELICAL DOMAIN-CONTAINING PROTEIN-RELATED"/>
    <property type="match status" value="1"/>
</dbReference>
<dbReference type="GO" id="GO:0009451">
    <property type="term" value="P:RNA modification"/>
    <property type="evidence" value="ECO:0007669"/>
    <property type="project" value="InterPro"/>
</dbReference>
<evidence type="ECO:0000313" key="4">
    <source>
        <dbReference type="Proteomes" id="UP001152561"/>
    </source>
</evidence>
<feature type="repeat" description="PPR" evidence="2">
    <location>
        <begin position="126"/>
        <end position="156"/>
    </location>
</feature>